<organism evidence="1 2">
    <name type="scientific">Nocardioides gansuensis</name>
    <dbReference type="NCBI Taxonomy" id="2138300"/>
    <lineage>
        <taxon>Bacteria</taxon>
        <taxon>Bacillati</taxon>
        <taxon>Actinomycetota</taxon>
        <taxon>Actinomycetes</taxon>
        <taxon>Propionibacteriales</taxon>
        <taxon>Nocardioidaceae</taxon>
        <taxon>Nocardioides</taxon>
    </lineage>
</organism>
<proteinExistence type="predicted"/>
<accession>A0A2T8F8S1</accession>
<dbReference type="EMBL" id="QDGZ01000006">
    <property type="protein sequence ID" value="PVG82124.1"/>
    <property type="molecule type" value="Genomic_DNA"/>
</dbReference>
<name>A0A2T8F8S1_9ACTN</name>
<dbReference type="RefSeq" id="WP_116573191.1">
    <property type="nucleotide sequence ID" value="NZ_QDGZ01000006.1"/>
</dbReference>
<dbReference type="Proteomes" id="UP000246018">
    <property type="component" value="Unassembled WGS sequence"/>
</dbReference>
<reference evidence="1 2" key="1">
    <citation type="submission" date="2018-04" db="EMBL/GenBank/DDBJ databases">
        <title>Genome of Nocardioides gansuensis WSJ-1.</title>
        <authorList>
            <person name="Wu S."/>
            <person name="Wang G."/>
        </authorList>
    </citation>
    <scope>NUCLEOTIDE SEQUENCE [LARGE SCALE GENOMIC DNA]</scope>
    <source>
        <strain evidence="1 2">WSJ-1</strain>
    </source>
</reference>
<sequence>MSQPAPSAPPDPRPTPEVVADLLGVVAAHDLHHALSDLECLLAQLRAGAKEAQVARGVLRNTPAEVLRQGVRLRATRSEPTR</sequence>
<comment type="caution">
    <text evidence="1">The sequence shown here is derived from an EMBL/GenBank/DDBJ whole genome shotgun (WGS) entry which is preliminary data.</text>
</comment>
<gene>
    <name evidence="1" type="ORF">DDE18_15720</name>
</gene>
<keyword evidence="2" id="KW-1185">Reference proteome</keyword>
<evidence type="ECO:0000313" key="2">
    <source>
        <dbReference type="Proteomes" id="UP000246018"/>
    </source>
</evidence>
<dbReference type="AlphaFoldDB" id="A0A2T8F8S1"/>
<protein>
    <submittedName>
        <fullName evidence="1">Uncharacterized protein</fullName>
    </submittedName>
</protein>
<evidence type="ECO:0000313" key="1">
    <source>
        <dbReference type="EMBL" id="PVG82124.1"/>
    </source>
</evidence>